<reference evidence="2" key="1">
    <citation type="submission" date="2013-07" db="EMBL/GenBank/DDBJ databases">
        <title>Tomato yellow leaf curl virus isolated from green bean (Ha17) in Saudi Arabia complete genome.</title>
        <authorList>
            <person name="Rezk A.A."/>
            <person name="Alhudaib K.A."/>
            <person name="El-Araby W.S."/>
        </authorList>
    </citation>
    <scope>NUCLEOTIDE SEQUENCE</scope>
    <source>
        <strain evidence="2">GB Hail</strain>
    </source>
</reference>
<protein>
    <submittedName>
        <fullName evidence="2">C5 protein</fullName>
    </submittedName>
</protein>
<evidence type="ECO:0000313" key="2">
    <source>
        <dbReference type="EMBL" id="AGZ95039.1"/>
    </source>
</evidence>
<accession>U5YQR7</accession>
<evidence type="ECO:0000259" key="1">
    <source>
        <dbReference type="Pfam" id="PF04807"/>
    </source>
</evidence>
<proteinExistence type="predicted"/>
<dbReference type="Pfam" id="PF04807">
    <property type="entry name" value="Gemini_AC4_5"/>
    <property type="match status" value="1"/>
</dbReference>
<name>U5YQR7_9GEMI</name>
<dbReference type="InterPro" id="IPR006892">
    <property type="entry name" value="Gemini_AC4_5_cons_dom_1"/>
</dbReference>
<feature type="domain" description="Geminivirus AC4/5 conserved" evidence="1">
    <location>
        <begin position="51"/>
        <end position="83"/>
    </location>
</feature>
<sequence>MDLIFSLLLMIINNMAINLIKSPNDTLLFGRILTTTQTSSEPLKNLTTITQIILNSGSRWLIIIHVEQFSKSIRSSNWTTIPNKPKHTSVSMILHLNVLIHPHFANNVNRLDTKTFPNTMSKAITTCYI</sequence>
<dbReference type="EMBL" id="KF444467">
    <property type="protein sequence ID" value="AGZ95039.1"/>
    <property type="molecule type" value="Genomic_DNA"/>
</dbReference>
<gene>
    <name evidence="2" type="primary">AC5</name>
</gene>
<organism evidence="2">
    <name type="scientific">Tomato leaf curl Sudan virus</name>
    <dbReference type="NCBI Taxonomy" id="270146"/>
    <lineage>
        <taxon>Viruses</taxon>
        <taxon>Monodnaviria</taxon>
        <taxon>Shotokuvirae</taxon>
        <taxon>Cressdnaviricota</taxon>
        <taxon>Repensiviricetes</taxon>
        <taxon>Geplafuvirales</taxon>
        <taxon>Geminiviridae</taxon>
        <taxon>Begomovirus</taxon>
        <taxon>Begomovirus solanumsudanense</taxon>
    </lineage>
</organism>